<feature type="compositionally biased region" description="Low complexity" evidence="6">
    <location>
        <begin position="368"/>
        <end position="382"/>
    </location>
</feature>
<dbReference type="PROSITE" id="PS50011">
    <property type="entry name" value="PROTEIN_KINASE_DOM"/>
    <property type="match status" value="2"/>
</dbReference>
<keyword evidence="4 5" id="KW-0067">ATP-binding</keyword>
<dbReference type="InterPro" id="IPR011009">
    <property type="entry name" value="Kinase-like_dom_sf"/>
</dbReference>
<dbReference type="GO" id="GO:0007165">
    <property type="term" value="P:signal transduction"/>
    <property type="evidence" value="ECO:0007669"/>
    <property type="project" value="TreeGrafter"/>
</dbReference>
<feature type="binding site" evidence="5">
    <location>
        <position position="92"/>
    </location>
    <ligand>
        <name>ATP</name>
        <dbReference type="ChEBI" id="CHEBI:30616"/>
    </ligand>
</feature>
<dbReference type="CDD" id="cd06606">
    <property type="entry name" value="STKc_MAPKKK"/>
    <property type="match status" value="1"/>
</dbReference>
<dbReference type="SMART" id="SM00220">
    <property type="entry name" value="S_TKc"/>
    <property type="match status" value="2"/>
</dbReference>
<evidence type="ECO:0000313" key="8">
    <source>
        <dbReference type="EMBL" id="KAG5592098.1"/>
    </source>
</evidence>
<dbReference type="Gene3D" id="1.10.510.10">
    <property type="entry name" value="Transferase(Phosphotransferase) domain 1"/>
    <property type="match status" value="2"/>
</dbReference>
<dbReference type="EMBL" id="JACXVP010000008">
    <property type="protein sequence ID" value="KAG5592098.1"/>
    <property type="molecule type" value="Genomic_DNA"/>
</dbReference>
<name>A0A9J5XWH7_SOLCO</name>
<evidence type="ECO:0000256" key="1">
    <source>
        <dbReference type="ARBA" id="ARBA00022679"/>
    </source>
</evidence>
<dbReference type="OrthoDB" id="1300748at2759"/>
<dbReference type="Proteomes" id="UP000824120">
    <property type="component" value="Chromosome 8"/>
</dbReference>
<evidence type="ECO:0000256" key="3">
    <source>
        <dbReference type="ARBA" id="ARBA00022777"/>
    </source>
</evidence>
<gene>
    <name evidence="8" type="ORF">H5410_042612</name>
</gene>
<dbReference type="InterPro" id="IPR052751">
    <property type="entry name" value="Plant_MAPKKK"/>
</dbReference>
<dbReference type="InterPro" id="IPR000719">
    <property type="entry name" value="Prot_kinase_dom"/>
</dbReference>
<keyword evidence="9" id="KW-1185">Reference proteome</keyword>
<accession>A0A9J5XWH7</accession>
<protein>
    <recommendedName>
        <fullName evidence="7">Protein kinase domain-containing protein</fullName>
    </recommendedName>
</protein>
<evidence type="ECO:0000256" key="4">
    <source>
        <dbReference type="ARBA" id="ARBA00022840"/>
    </source>
</evidence>
<feature type="non-terminal residue" evidence="8">
    <location>
        <position position="727"/>
    </location>
</feature>
<feature type="region of interest" description="Disordered" evidence="6">
    <location>
        <begin position="368"/>
        <end position="388"/>
    </location>
</feature>
<evidence type="ECO:0000256" key="2">
    <source>
        <dbReference type="ARBA" id="ARBA00022741"/>
    </source>
</evidence>
<feature type="domain" description="Protein kinase" evidence="7">
    <location>
        <begin position="406"/>
        <end position="679"/>
    </location>
</feature>
<evidence type="ECO:0000256" key="6">
    <source>
        <dbReference type="SAM" id="MobiDB-lite"/>
    </source>
</evidence>
<sequence>MLLNHPFIKNINAKNMKYGLIHKCNWISTMNLFSTISPYYPDHNSSCSRGSNNQQSMLWKKLKVLGSGSYGTVSLAAPTNVDSSSTIFAAVKSAEVARSSSLQEEGKILQALRGSEYVVECFGEDVSVENGKNTYNLMLEYAAGGTLHDLICKSNTSLRESEAAYYAFQLLEGISHVHNKGFIHCDLKPANILVFPPTDKYMRLKLADFGLSLKSTETHDGDSSKKHPNHHRGTLAYASPESVTSEIYAKDVDIWALGCIVIEMIAGRRVWSGYKSNYELALKIAHEEPEIPYNITKDAKDFLRKCLERDHNQRWTAEMLLNHPFIIKNVNSKKMDDDDVLIRKCNWISTEHLFSTISNYYPDHNSSRGSSSNISSSETNSSKAQHTTDDEDSVLGIWDLINFMMWKKLKVLGAGSYGTVSLATPLPQYYSGTAIYGAVKSAEVAHSSSLRVEGKILDELKGSDYVVECIGEDVSIENDKHTYNLMLEYAAGGTLHDFIHNPLNLIMGESEVAYYSFQILTGISHIHRNGYIHCDLKPANILVFPRAQIDVPDLKLADFGLSLRTDESLTYRAERSKNSSYHSHRGTLIYAAPECLVYGIHGRAVDIWALGCIVVEMLTGKRLWPVHKNKDELMFMIAHQKPEIPKNISDKAKDFLTKCLEKDNCLRYSANLLLDHPFIKNSCYKKLMEDRLMYPYVRIGCRDWVSSEHLFSTISPRDCNLRGSMSA</sequence>
<evidence type="ECO:0000313" key="9">
    <source>
        <dbReference type="Proteomes" id="UP000824120"/>
    </source>
</evidence>
<evidence type="ECO:0000259" key="7">
    <source>
        <dbReference type="PROSITE" id="PS50011"/>
    </source>
</evidence>
<keyword evidence="2 5" id="KW-0547">Nucleotide-binding</keyword>
<dbReference type="GO" id="GO:0005524">
    <property type="term" value="F:ATP binding"/>
    <property type="evidence" value="ECO:0007669"/>
    <property type="project" value="UniProtKB-UniRule"/>
</dbReference>
<feature type="domain" description="Protein kinase" evidence="7">
    <location>
        <begin position="59"/>
        <end position="326"/>
    </location>
</feature>
<dbReference type="PROSITE" id="PS00107">
    <property type="entry name" value="PROTEIN_KINASE_ATP"/>
    <property type="match status" value="1"/>
</dbReference>
<dbReference type="PANTHER" id="PTHR48011:SF86">
    <property type="entry name" value="MITOGEN-ACTIVATED PROTEIN KINASE 4-LIKE"/>
    <property type="match status" value="1"/>
</dbReference>
<keyword evidence="1" id="KW-0808">Transferase</keyword>
<dbReference type="SUPFAM" id="SSF56112">
    <property type="entry name" value="Protein kinase-like (PK-like)"/>
    <property type="match status" value="2"/>
</dbReference>
<dbReference type="InterPro" id="IPR017441">
    <property type="entry name" value="Protein_kinase_ATP_BS"/>
</dbReference>
<dbReference type="PROSITE" id="PS00108">
    <property type="entry name" value="PROTEIN_KINASE_ST"/>
    <property type="match status" value="2"/>
</dbReference>
<comment type="caution">
    <text evidence="8">The sequence shown here is derived from an EMBL/GenBank/DDBJ whole genome shotgun (WGS) entry which is preliminary data.</text>
</comment>
<reference evidence="8 9" key="1">
    <citation type="submission" date="2020-09" db="EMBL/GenBank/DDBJ databases">
        <title>De no assembly of potato wild relative species, Solanum commersonii.</title>
        <authorList>
            <person name="Cho K."/>
        </authorList>
    </citation>
    <scope>NUCLEOTIDE SEQUENCE [LARGE SCALE GENOMIC DNA]</scope>
    <source>
        <strain evidence="8">LZ3.2</strain>
        <tissue evidence="8">Leaf</tissue>
    </source>
</reference>
<proteinExistence type="predicted"/>
<dbReference type="Pfam" id="PF00069">
    <property type="entry name" value="Pkinase"/>
    <property type="match status" value="2"/>
</dbReference>
<keyword evidence="3" id="KW-0418">Kinase</keyword>
<dbReference type="GO" id="GO:0004672">
    <property type="term" value="F:protein kinase activity"/>
    <property type="evidence" value="ECO:0007669"/>
    <property type="project" value="InterPro"/>
</dbReference>
<dbReference type="InterPro" id="IPR008271">
    <property type="entry name" value="Ser/Thr_kinase_AS"/>
</dbReference>
<organism evidence="8 9">
    <name type="scientific">Solanum commersonii</name>
    <name type="common">Commerson's wild potato</name>
    <name type="synonym">Commerson's nightshade</name>
    <dbReference type="NCBI Taxonomy" id="4109"/>
    <lineage>
        <taxon>Eukaryota</taxon>
        <taxon>Viridiplantae</taxon>
        <taxon>Streptophyta</taxon>
        <taxon>Embryophyta</taxon>
        <taxon>Tracheophyta</taxon>
        <taxon>Spermatophyta</taxon>
        <taxon>Magnoliopsida</taxon>
        <taxon>eudicotyledons</taxon>
        <taxon>Gunneridae</taxon>
        <taxon>Pentapetalae</taxon>
        <taxon>asterids</taxon>
        <taxon>lamiids</taxon>
        <taxon>Solanales</taxon>
        <taxon>Solanaceae</taxon>
        <taxon>Solanoideae</taxon>
        <taxon>Solaneae</taxon>
        <taxon>Solanum</taxon>
    </lineage>
</organism>
<dbReference type="AlphaFoldDB" id="A0A9J5XWH7"/>
<dbReference type="PANTHER" id="PTHR48011">
    <property type="entry name" value="CCR4-NOT TRANSCRIPTIONAL COMPLEX SUBUNIT CAF120-RELATED"/>
    <property type="match status" value="1"/>
</dbReference>
<evidence type="ECO:0000256" key="5">
    <source>
        <dbReference type="PROSITE-ProRule" id="PRU10141"/>
    </source>
</evidence>